<dbReference type="PROSITE" id="PS01066">
    <property type="entry name" value="UPP_SYNTHASE"/>
    <property type="match status" value="1"/>
</dbReference>
<feature type="active site" evidence="2">
    <location>
        <position position="35"/>
    </location>
</feature>
<dbReference type="Pfam" id="PF01255">
    <property type="entry name" value="Prenyltransf"/>
    <property type="match status" value="1"/>
</dbReference>
<dbReference type="CDD" id="cd00475">
    <property type="entry name" value="Cis_IPPS"/>
    <property type="match status" value="1"/>
</dbReference>
<dbReference type="InterPro" id="IPR018520">
    <property type="entry name" value="UPP_synth-like_CS"/>
</dbReference>
<comment type="cofactor">
    <cofactor evidence="2">
        <name>Mg(2+)</name>
        <dbReference type="ChEBI" id="CHEBI:18420"/>
    </cofactor>
    <text evidence="2">Binds 2 magnesium ions per subunit.</text>
</comment>
<dbReference type="GO" id="GO:0030145">
    <property type="term" value="F:manganese ion binding"/>
    <property type="evidence" value="ECO:0007669"/>
    <property type="project" value="TreeGrafter"/>
</dbReference>
<gene>
    <name evidence="3" type="ORF">H9843_01640</name>
</gene>
<feature type="binding site" evidence="2">
    <location>
        <begin position="212"/>
        <end position="214"/>
    </location>
    <ligand>
        <name>substrate</name>
    </ligand>
</feature>
<reference evidence="3" key="1">
    <citation type="journal article" date="2021" name="PeerJ">
        <title>Extensive microbial diversity within the chicken gut microbiome revealed by metagenomics and culture.</title>
        <authorList>
            <person name="Gilroy R."/>
            <person name="Ravi A."/>
            <person name="Getino M."/>
            <person name="Pursley I."/>
            <person name="Horton D.L."/>
            <person name="Alikhan N.F."/>
            <person name="Baker D."/>
            <person name="Gharbi K."/>
            <person name="Hall N."/>
            <person name="Watson M."/>
            <person name="Adriaenssens E.M."/>
            <person name="Foster-Nyarko E."/>
            <person name="Jarju S."/>
            <person name="Secka A."/>
            <person name="Antonio M."/>
            <person name="Oren A."/>
            <person name="Chaudhuri R.R."/>
            <person name="La Ragione R."/>
            <person name="Hildebrand F."/>
            <person name="Pallen M.J."/>
        </authorList>
    </citation>
    <scope>NUCLEOTIDE SEQUENCE</scope>
    <source>
        <strain evidence="3">876</strain>
    </source>
</reference>
<dbReference type="Gene3D" id="3.40.1180.10">
    <property type="entry name" value="Decaprenyl diphosphate synthase-like"/>
    <property type="match status" value="1"/>
</dbReference>
<feature type="active site" description="Proton acceptor" evidence="2">
    <location>
        <position position="83"/>
    </location>
</feature>
<feature type="binding site" evidence="2">
    <location>
        <position position="52"/>
    </location>
    <ligand>
        <name>substrate</name>
    </ligand>
</feature>
<comment type="subunit">
    <text evidence="2">Homodimer.</text>
</comment>
<feature type="binding site" evidence="2">
    <location>
        <position position="40"/>
    </location>
    <ligand>
        <name>substrate</name>
    </ligand>
</feature>
<dbReference type="GO" id="GO:0005829">
    <property type="term" value="C:cytosol"/>
    <property type="evidence" value="ECO:0007669"/>
    <property type="project" value="TreeGrafter"/>
</dbReference>
<dbReference type="EMBL" id="JAHLFK010000011">
    <property type="protein sequence ID" value="MBU3829593.1"/>
    <property type="molecule type" value="Genomic_DNA"/>
</dbReference>
<dbReference type="NCBIfam" id="NF011405">
    <property type="entry name" value="PRK14830.1"/>
    <property type="match status" value="1"/>
</dbReference>
<feature type="binding site" evidence="2">
    <location>
        <position position="35"/>
    </location>
    <ligand>
        <name>Mg(2+)</name>
        <dbReference type="ChEBI" id="CHEBI:18420"/>
    </ligand>
</feature>
<keyword evidence="2" id="KW-0460">Magnesium</keyword>
<comment type="caution">
    <text evidence="3">The sequence shown here is derived from an EMBL/GenBank/DDBJ whole genome shotgun (WGS) entry which is preliminary data.</text>
</comment>
<dbReference type="PANTHER" id="PTHR10291">
    <property type="entry name" value="DEHYDRODOLICHYL DIPHOSPHATE SYNTHASE FAMILY MEMBER"/>
    <property type="match status" value="1"/>
</dbReference>
<evidence type="ECO:0000256" key="1">
    <source>
        <dbReference type="ARBA" id="ARBA00022679"/>
    </source>
</evidence>
<feature type="binding site" evidence="2">
    <location>
        <position position="48"/>
    </location>
    <ligand>
        <name>substrate</name>
    </ligand>
</feature>
<protein>
    <recommendedName>
        <fullName evidence="2">Isoprenyl transferase</fullName>
        <ecNumber evidence="2">2.5.1.-</ecNumber>
    </recommendedName>
</protein>
<dbReference type="NCBIfam" id="TIGR00055">
    <property type="entry name" value="uppS"/>
    <property type="match status" value="1"/>
</dbReference>
<feature type="binding site" evidence="2">
    <location>
        <begin position="80"/>
        <end position="82"/>
    </location>
    <ligand>
        <name>substrate</name>
    </ligand>
</feature>
<dbReference type="SUPFAM" id="SSF64005">
    <property type="entry name" value="Undecaprenyl diphosphate synthase"/>
    <property type="match status" value="1"/>
</dbReference>
<comment type="function">
    <text evidence="2">Catalyzes the condensation of isopentenyl diphosphate (IPP) with allylic pyrophosphates generating different type of terpenoids.</text>
</comment>
<evidence type="ECO:0000256" key="2">
    <source>
        <dbReference type="HAMAP-Rule" id="MF_01139"/>
    </source>
</evidence>
<name>A0A9E2NUT5_9LACO</name>
<comment type="similarity">
    <text evidence="2">Belongs to the UPP synthase family.</text>
</comment>
<keyword evidence="1 2" id="KW-0808">Transferase</keyword>
<evidence type="ECO:0000313" key="3">
    <source>
        <dbReference type="EMBL" id="MBU3829593.1"/>
    </source>
</evidence>
<feature type="binding site" evidence="2">
    <location>
        <position position="206"/>
    </location>
    <ligand>
        <name>substrate</name>
    </ligand>
</feature>
<dbReference type="PANTHER" id="PTHR10291:SF0">
    <property type="entry name" value="DEHYDRODOLICHYL DIPHOSPHATE SYNTHASE 2"/>
    <property type="match status" value="1"/>
</dbReference>
<dbReference type="GO" id="GO:0008834">
    <property type="term" value="F:ditrans,polycis-undecaprenyl-diphosphate synthase [(2E,6E)-farnesyl-diphosphate specific] activity"/>
    <property type="evidence" value="ECO:0007669"/>
    <property type="project" value="TreeGrafter"/>
</dbReference>
<dbReference type="GO" id="GO:0000287">
    <property type="term" value="F:magnesium ion binding"/>
    <property type="evidence" value="ECO:0007669"/>
    <property type="project" value="UniProtKB-UniRule"/>
</dbReference>
<keyword evidence="2" id="KW-0479">Metal-binding</keyword>
<dbReference type="AlphaFoldDB" id="A0A9E2NUT5"/>
<sequence length="261" mass="29262">MSGGTILFGKKEVSSSTSLKIDPNRIPAHIAIIMDGNGRWAQKRHLPRVAGHKQGMQTVKSVTIAASELGVKVLSLYAFSTENWKRPSSEVNYLMQLPIRFFSTFVPDLVKHNVKVMVMGDITRLPEGTQKAVKDAIADTAECDGMILNFALNYGSRDEIVRATQKIAKKVADGEIAPEQINEQLISDNMMSAKLGKLADPDLLIRTSGEERISNFMLWQIAYSELEFTDIYWPDFDRKALEEAIIEFQGRHRRYGGLKNS</sequence>
<dbReference type="InterPro" id="IPR036424">
    <property type="entry name" value="UPP_synth-like_sf"/>
</dbReference>
<dbReference type="GO" id="GO:0016094">
    <property type="term" value="P:polyprenol biosynthetic process"/>
    <property type="evidence" value="ECO:0007669"/>
    <property type="project" value="TreeGrafter"/>
</dbReference>
<proteinExistence type="inferred from homology"/>
<feature type="binding site" evidence="2">
    <location>
        <begin position="36"/>
        <end position="39"/>
    </location>
    <ligand>
        <name>substrate</name>
    </ligand>
</feature>
<accession>A0A9E2NUT5</accession>
<dbReference type="EC" id="2.5.1.-" evidence="2"/>
<feature type="binding site" evidence="2">
    <location>
        <position position="86"/>
    </location>
    <ligand>
        <name>substrate</name>
    </ligand>
</feature>
<reference evidence="3" key="2">
    <citation type="submission" date="2021-04" db="EMBL/GenBank/DDBJ databases">
        <authorList>
            <person name="Gilroy R."/>
        </authorList>
    </citation>
    <scope>NUCLEOTIDE SEQUENCE</scope>
    <source>
        <strain evidence="3">876</strain>
    </source>
</reference>
<organism evidence="3 4">
    <name type="scientific">Candidatus Limosilactobacillus merdavium</name>
    <dbReference type="NCBI Taxonomy" id="2838651"/>
    <lineage>
        <taxon>Bacteria</taxon>
        <taxon>Bacillati</taxon>
        <taxon>Bacillota</taxon>
        <taxon>Bacilli</taxon>
        <taxon>Lactobacillales</taxon>
        <taxon>Lactobacillaceae</taxon>
        <taxon>Limosilactobacillus</taxon>
    </lineage>
</organism>
<dbReference type="HAMAP" id="MF_01139">
    <property type="entry name" value="ISPT"/>
    <property type="match status" value="1"/>
</dbReference>
<feature type="binding site" evidence="2">
    <location>
        <position position="84"/>
    </location>
    <ligand>
        <name>substrate</name>
    </ligand>
</feature>
<feature type="binding site" evidence="2">
    <location>
        <position position="225"/>
    </location>
    <ligand>
        <name>Mg(2+)</name>
        <dbReference type="ChEBI" id="CHEBI:18420"/>
    </ligand>
</feature>
<dbReference type="Proteomes" id="UP000824180">
    <property type="component" value="Unassembled WGS sequence"/>
</dbReference>
<dbReference type="InterPro" id="IPR001441">
    <property type="entry name" value="UPP_synth-like"/>
</dbReference>
<evidence type="ECO:0000313" key="4">
    <source>
        <dbReference type="Proteomes" id="UP000824180"/>
    </source>
</evidence>
<dbReference type="FunFam" id="3.40.1180.10:FF:000001">
    <property type="entry name" value="(2E,6E)-farnesyl-diphosphate-specific ditrans,polycis-undecaprenyl-diphosphate synthase"/>
    <property type="match status" value="1"/>
</dbReference>